<dbReference type="OrthoDB" id="60033at2759"/>
<reference evidence="5" key="2">
    <citation type="submission" date="2021-04" db="EMBL/GenBank/DDBJ databases">
        <authorList>
            <person name="Podell S."/>
        </authorList>
    </citation>
    <scope>NUCLEOTIDE SEQUENCE</scope>
    <source>
        <strain evidence="5">Hildebrandi</strain>
    </source>
</reference>
<evidence type="ECO:0000259" key="4">
    <source>
        <dbReference type="SMART" id="SM00415"/>
    </source>
</evidence>
<evidence type="ECO:0000256" key="3">
    <source>
        <dbReference type="SAM" id="MobiDB-lite"/>
    </source>
</evidence>
<evidence type="ECO:0000313" key="6">
    <source>
        <dbReference type="Proteomes" id="UP000693970"/>
    </source>
</evidence>
<gene>
    <name evidence="5" type="ORF">IV203_005608</name>
</gene>
<dbReference type="InterPro" id="IPR000232">
    <property type="entry name" value="HSF_DNA-bd"/>
</dbReference>
<evidence type="ECO:0000256" key="1">
    <source>
        <dbReference type="ARBA" id="ARBA00023125"/>
    </source>
</evidence>
<keyword evidence="1 5" id="KW-0238">DNA-binding</keyword>
<dbReference type="AlphaFoldDB" id="A0A9K3PGN3"/>
<keyword evidence="6" id="KW-1185">Reference proteome</keyword>
<dbReference type="PANTHER" id="PTHR10015">
    <property type="entry name" value="HEAT SHOCK TRANSCRIPTION FACTOR"/>
    <property type="match status" value="1"/>
</dbReference>
<protein>
    <submittedName>
        <fullName evidence="5">HSF-type DNA-binding protein</fullName>
    </submittedName>
</protein>
<dbReference type="GO" id="GO:0003700">
    <property type="term" value="F:DNA-binding transcription factor activity"/>
    <property type="evidence" value="ECO:0007669"/>
    <property type="project" value="InterPro"/>
</dbReference>
<feature type="domain" description="HSF-type DNA-binding" evidence="4">
    <location>
        <begin position="43"/>
        <end position="141"/>
    </location>
</feature>
<feature type="compositionally biased region" description="Polar residues" evidence="3">
    <location>
        <begin position="189"/>
        <end position="198"/>
    </location>
</feature>
<comment type="similarity">
    <text evidence="2">Belongs to the HSF family.</text>
</comment>
<dbReference type="Pfam" id="PF00447">
    <property type="entry name" value="HSF_DNA-bind"/>
    <property type="match status" value="1"/>
</dbReference>
<feature type="region of interest" description="Disordered" evidence="3">
    <location>
        <begin position="145"/>
        <end position="227"/>
    </location>
</feature>
<evidence type="ECO:0000313" key="5">
    <source>
        <dbReference type="EMBL" id="KAG7346540.1"/>
    </source>
</evidence>
<dbReference type="PANTHER" id="PTHR10015:SF206">
    <property type="entry name" value="HSF-TYPE DNA-BINDING DOMAIN-CONTAINING PROTEIN"/>
    <property type="match status" value="1"/>
</dbReference>
<accession>A0A9K3PGN3</accession>
<dbReference type="GO" id="GO:0043565">
    <property type="term" value="F:sequence-specific DNA binding"/>
    <property type="evidence" value="ECO:0007669"/>
    <property type="project" value="InterPro"/>
</dbReference>
<proteinExistence type="inferred from homology"/>
<dbReference type="EMBL" id="JAGRRH010000021">
    <property type="protein sequence ID" value="KAG7346540.1"/>
    <property type="molecule type" value="Genomic_DNA"/>
</dbReference>
<dbReference type="SMART" id="SM00415">
    <property type="entry name" value="HSF"/>
    <property type="match status" value="1"/>
</dbReference>
<reference evidence="5" key="1">
    <citation type="journal article" date="2021" name="Sci. Rep.">
        <title>Diploid genomic architecture of Nitzschia inconspicua, an elite biomass production diatom.</title>
        <authorList>
            <person name="Oliver A."/>
            <person name="Podell S."/>
            <person name="Pinowska A."/>
            <person name="Traller J.C."/>
            <person name="Smith S.R."/>
            <person name="McClure R."/>
            <person name="Beliaev A."/>
            <person name="Bohutskyi P."/>
            <person name="Hill E.A."/>
            <person name="Rabines A."/>
            <person name="Zheng H."/>
            <person name="Allen L.Z."/>
            <person name="Kuo A."/>
            <person name="Grigoriev I.V."/>
            <person name="Allen A.E."/>
            <person name="Hazlebeck D."/>
            <person name="Allen E.E."/>
        </authorList>
    </citation>
    <scope>NUCLEOTIDE SEQUENCE</scope>
    <source>
        <strain evidence="5">Hildebrandi</strain>
    </source>
</reference>
<name>A0A9K3PGN3_9STRA</name>
<evidence type="ECO:0000256" key="2">
    <source>
        <dbReference type="RuleBase" id="RU004020"/>
    </source>
</evidence>
<feature type="compositionally biased region" description="Low complexity" evidence="3">
    <location>
        <begin position="172"/>
        <end position="182"/>
    </location>
</feature>
<sequence>MSSASLTSESNDSNDATVTTSIYGDFSPLNNEEHDQSIAKGGVTTPFPWKLHIMLDHMEDSGDKSIVCWQPHGRAFIVHKPKEFVTQIMPRFFNQSKYASFQRQLNLYGFSRLSHGRDKGAYFHACFVRGERDLCRKMIRQKIKGTKVRKSLSPEEEPNFYTMSGNLPTIPSEESMVEQQQEQTKKNRQSAAANNVSPPRSDPHEVTPVSVKPVKRSPARRSPSTASVTYPVVVQEQRQPPSATMPYAMLPNPIQPLRSPPTRTVSPHQSSKTLYENTFQPLGQQLHQLPYVPKVARGGDLLFFEGQPFRYLEHIEPSTTLSTSSPLTTSNDPVRNSSLEDMIATIVNFDADFPTHHYHQQPQQMRCTNYNEKGSSRNICSV</sequence>
<dbReference type="Proteomes" id="UP000693970">
    <property type="component" value="Unassembled WGS sequence"/>
</dbReference>
<dbReference type="FunFam" id="1.10.10.10:FF:000479">
    <property type="entry name" value="Predicted protein"/>
    <property type="match status" value="1"/>
</dbReference>
<organism evidence="5 6">
    <name type="scientific">Nitzschia inconspicua</name>
    <dbReference type="NCBI Taxonomy" id="303405"/>
    <lineage>
        <taxon>Eukaryota</taxon>
        <taxon>Sar</taxon>
        <taxon>Stramenopiles</taxon>
        <taxon>Ochrophyta</taxon>
        <taxon>Bacillariophyta</taxon>
        <taxon>Bacillariophyceae</taxon>
        <taxon>Bacillariophycidae</taxon>
        <taxon>Bacillariales</taxon>
        <taxon>Bacillariaceae</taxon>
        <taxon>Nitzschia</taxon>
    </lineage>
</organism>
<comment type="caution">
    <text evidence="5">The sequence shown here is derived from an EMBL/GenBank/DDBJ whole genome shotgun (WGS) entry which is preliminary data.</text>
</comment>